<keyword evidence="3" id="KW-1185">Reference proteome</keyword>
<dbReference type="EMBL" id="JAGIOO010000001">
    <property type="protein sequence ID" value="MBP2477557.1"/>
    <property type="molecule type" value="Genomic_DNA"/>
</dbReference>
<dbReference type="Gene3D" id="3.40.50.1580">
    <property type="entry name" value="Nucleoside phosphorylase domain"/>
    <property type="match status" value="1"/>
</dbReference>
<dbReference type="SUPFAM" id="SSF53167">
    <property type="entry name" value="Purine and uridine phosphorylases"/>
    <property type="match status" value="1"/>
</dbReference>
<evidence type="ECO:0000313" key="2">
    <source>
        <dbReference type="EMBL" id="MBP2477557.1"/>
    </source>
</evidence>
<dbReference type="InterPro" id="IPR035994">
    <property type="entry name" value="Nucleoside_phosphorylase_sf"/>
</dbReference>
<dbReference type="PANTHER" id="PTHR46832">
    <property type="entry name" value="5'-METHYLTHIOADENOSINE/S-ADENOSYLHOMOCYSTEINE NUCLEOSIDASE"/>
    <property type="match status" value="1"/>
</dbReference>
<accession>A0ABS5AMT9</accession>
<organism evidence="2 3">
    <name type="scientific">Crossiella equi</name>
    <dbReference type="NCBI Taxonomy" id="130796"/>
    <lineage>
        <taxon>Bacteria</taxon>
        <taxon>Bacillati</taxon>
        <taxon>Actinomycetota</taxon>
        <taxon>Actinomycetes</taxon>
        <taxon>Pseudonocardiales</taxon>
        <taxon>Pseudonocardiaceae</taxon>
        <taxon>Crossiella</taxon>
    </lineage>
</organism>
<feature type="domain" description="Nucleoside phosphorylase" evidence="1">
    <location>
        <begin position="6"/>
        <end position="245"/>
    </location>
</feature>
<reference evidence="2 3" key="1">
    <citation type="submission" date="2021-03" db="EMBL/GenBank/DDBJ databases">
        <title>Sequencing the genomes of 1000 actinobacteria strains.</title>
        <authorList>
            <person name="Klenk H.-P."/>
        </authorList>
    </citation>
    <scope>NUCLEOTIDE SEQUENCE [LARGE SCALE GENOMIC DNA]</scope>
    <source>
        <strain evidence="2 3">DSM 44580</strain>
    </source>
</reference>
<protein>
    <submittedName>
        <fullName evidence="2">Nucleoside phosphorylase</fullName>
    </submittedName>
</protein>
<sequence length="386" mass="40852">MTDKLVVVLTAFNLEYRALRAHLSNLQLHRHERGTRFEVGTIAGRRCRIALALTDKGNQPAAVLAERAIAEFAPTAVLFVGVAGALWDSTALGDVVVATHVYAYHGGTSEDDGLKARPRAWEASHSITQLASHLSRTNDWTEYLPTAHRTNTSAPQVHFGAIAAGEIVHNSRISDEARWIRTHYNDALAIEMEAAGVAQAGHLNGSPVAIIRGISDRADGSKASGPDRIWQPRAAAAAAAFAVRLAEELITEEEHSAMQEFPNRRPGTSVNNYATGPVGIQTAHVSGSTVWMSTAPSVSGAPDLAAALRDLGGDLARQHSSGSLDADTYRAAQAELDIASAALPADNPEGKSRVVLALKRLRGLIADTAELALKVTALITAASGLL</sequence>
<evidence type="ECO:0000259" key="1">
    <source>
        <dbReference type="Pfam" id="PF01048"/>
    </source>
</evidence>
<name>A0ABS5AMT9_9PSEU</name>
<dbReference type="Proteomes" id="UP001519363">
    <property type="component" value="Unassembled WGS sequence"/>
</dbReference>
<dbReference type="Pfam" id="PF01048">
    <property type="entry name" value="PNP_UDP_1"/>
    <property type="match status" value="1"/>
</dbReference>
<dbReference type="PANTHER" id="PTHR46832:SF1">
    <property type="entry name" value="5'-METHYLTHIOADENOSINE_S-ADENOSYLHOMOCYSTEINE NUCLEOSIDASE"/>
    <property type="match status" value="1"/>
</dbReference>
<gene>
    <name evidence="2" type="ORF">JOF53_006429</name>
</gene>
<dbReference type="RefSeq" id="WP_086789280.1">
    <property type="nucleotide sequence ID" value="NZ_JAGIOO010000001.1"/>
</dbReference>
<proteinExistence type="predicted"/>
<dbReference type="InterPro" id="IPR000845">
    <property type="entry name" value="Nucleoside_phosphorylase_d"/>
</dbReference>
<evidence type="ECO:0000313" key="3">
    <source>
        <dbReference type="Proteomes" id="UP001519363"/>
    </source>
</evidence>
<dbReference type="CDD" id="cd09008">
    <property type="entry name" value="MTAN"/>
    <property type="match status" value="1"/>
</dbReference>
<comment type="caution">
    <text evidence="2">The sequence shown here is derived from an EMBL/GenBank/DDBJ whole genome shotgun (WGS) entry which is preliminary data.</text>
</comment>